<dbReference type="AlphaFoldDB" id="A0A2T5M8K0"/>
<comment type="caution">
    <text evidence="1">The sequence shown here is derived from an EMBL/GenBank/DDBJ whole genome shotgun (WGS) entry which is preliminary data.</text>
</comment>
<dbReference type="EMBL" id="MSFN02000001">
    <property type="protein sequence ID" value="PTU24859.1"/>
    <property type="molecule type" value="Genomic_DNA"/>
</dbReference>
<proteinExistence type="predicted"/>
<protein>
    <submittedName>
        <fullName evidence="1">Uncharacterized protein</fullName>
    </submittedName>
</protein>
<evidence type="ECO:0000313" key="1">
    <source>
        <dbReference type="EMBL" id="PTU24859.1"/>
    </source>
</evidence>
<name>A0A2T5M8K0_9EURO</name>
<dbReference type="Proteomes" id="UP000244073">
    <property type="component" value="Unassembled WGS sequence"/>
</dbReference>
<accession>A0A2T5M8K0</accession>
<gene>
    <name evidence="1" type="ORF">P175DRAFT_0528371</name>
</gene>
<dbReference type="VEuPathDB" id="FungiDB:P175DRAFT_0528371"/>
<evidence type="ECO:0000313" key="2">
    <source>
        <dbReference type="Proteomes" id="UP000244073"/>
    </source>
</evidence>
<dbReference type="GeneID" id="63816488"/>
<sequence length="79" mass="8737">MNFDHGQALFVEESGVSVTAAHCRFGIFSLVKIHPFTRNFISGIYPTRHWCVTWLALVSSAIGVEACGTSALQHLPYQN</sequence>
<reference evidence="1 2" key="1">
    <citation type="journal article" date="2018" name="Proc. Natl. Acad. Sci. U.S.A.">
        <title>Linking secondary metabolites to gene clusters through genome sequencing of six diverse Aspergillus species.</title>
        <authorList>
            <person name="Kaerboelling I."/>
            <person name="Vesth T.C."/>
            <person name="Frisvad J.C."/>
            <person name="Nybo J.L."/>
            <person name="Theobald S."/>
            <person name="Kuo A."/>
            <person name="Bowyer P."/>
            <person name="Matsuda Y."/>
            <person name="Mondo S."/>
            <person name="Lyhne E.K."/>
            <person name="Kogle M.E."/>
            <person name="Clum A."/>
            <person name="Lipzen A."/>
            <person name="Salamov A."/>
            <person name="Ngan C.Y."/>
            <person name="Daum C."/>
            <person name="Chiniquy J."/>
            <person name="Barry K."/>
            <person name="LaButti K."/>
            <person name="Haridas S."/>
            <person name="Simmons B.A."/>
            <person name="Magnuson J.K."/>
            <person name="Mortensen U.H."/>
            <person name="Larsen T.O."/>
            <person name="Grigoriev I.V."/>
            <person name="Baker S.E."/>
            <person name="Andersen M.R."/>
        </authorList>
    </citation>
    <scope>NUCLEOTIDE SEQUENCE [LARGE SCALE GENOMIC DNA]</scope>
    <source>
        <strain evidence="1 2">IBT 24754</strain>
    </source>
</reference>
<dbReference type="RefSeq" id="XP_040756251.1">
    <property type="nucleotide sequence ID" value="XM_040899606.1"/>
</dbReference>
<organism evidence="1 2">
    <name type="scientific">Aspergillus ochraceoroseus IBT 24754</name>
    <dbReference type="NCBI Taxonomy" id="1392256"/>
    <lineage>
        <taxon>Eukaryota</taxon>
        <taxon>Fungi</taxon>
        <taxon>Dikarya</taxon>
        <taxon>Ascomycota</taxon>
        <taxon>Pezizomycotina</taxon>
        <taxon>Eurotiomycetes</taxon>
        <taxon>Eurotiomycetidae</taxon>
        <taxon>Eurotiales</taxon>
        <taxon>Aspergillaceae</taxon>
        <taxon>Aspergillus</taxon>
        <taxon>Aspergillus subgen. Nidulantes</taxon>
    </lineage>
</organism>